<dbReference type="Proteomes" id="UP000422736">
    <property type="component" value="Chromosome 2"/>
</dbReference>
<protein>
    <submittedName>
        <fullName evidence="8">Sister chromatid cohesion protein 4</fullName>
    </submittedName>
</protein>
<gene>
    <name evidence="8" type="primary">SCC4</name>
    <name evidence="8" type="ORF">FIM1_873</name>
</gene>
<keyword evidence="3" id="KW-0132">Cell division</keyword>
<dbReference type="EMBL" id="CP015055">
    <property type="protein sequence ID" value="QGN14217.1"/>
    <property type="molecule type" value="Genomic_DNA"/>
</dbReference>
<organism evidence="8 9">
    <name type="scientific">Kluyveromyces marxianus</name>
    <name type="common">Yeast</name>
    <name type="synonym">Candida kefyr</name>
    <dbReference type="NCBI Taxonomy" id="4911"/>
    <lineage>
        <taxon>Eukaryota</taxon>
        <taxon>Fungi</taxon>
        <taxon>Dikarya</taxon>
        <taxon>Ascomycota</taxon>
        <taxon>Saccharomycotina</taxon>
        <taxon>Saccharomycetes</taxon>
        <taxon>Saccharomycetales</taxon>
        <taxon>Saccharomycetaceae</taxon>
        <taxon>Kluyveromyces</taxon>
    </lineage>
</organism>
<evidence type="ECO:0000256" key="6">
    <source>
        <dbReference type="ARBA" id="ARBA00023242"/>
    </source>
</evidence>
<keyword evidence="6" id="KW-0539">Nucleus</keyword>
<evidence type="ECO:0000256" key="4">
    <source>
        <dbReference type="ARBA" id="ARBA00022776"/>
    </source>
</evidence>
<keyword evidence="9" id="KW-1185">Reference proteome</keyword>
<keyword evidence="4" id="KW-0498">Mitosis</keyword>
<comment type="similarity">
    <text evidence="2">Belongs to the SCC4/mau-2 family.</text>
</comment>
<evidence type="ECO:0000256" key="2">
    <source>
        <dbReference type="ARBA" id="ARBA00008585"/>
    </source>
</evidence>
<evidence type="ECO:0000256" key="7">
    <source>
        <dbReference type="ARBA" id="ARBA00023306"/>
    </source>
</evidence>
<evidence type="ECO:0000256" key="5">
    <source>
        <dbReference type="ARBA" id="ARBA00022829"/>
    </source>
</evidence>
<dbReference type="InterPro" id="IPR019440">
    <property type="entry name" value="MAU2"/>
</dbReference>
<evidence type="ECO:0000313" key="9">
    <source>
        <dbReference type="Proteomes" id="UP000422736"/>
    </source>
</evidence>
<keyword evidence="7" id="KW-0131">Cell cycle</keyword>
<name>A0ABX6ER67_KLUMA</name>
<accession>A0ABX6ER67</accession>
<sequence length="653" mass="74910">MDDFKDELLNVPVAFDQKSLGKRSQELGLIYHLSKQYALTAHDVASEVQTESELRQYFTLINQAIRCLRYLKDGGFQLSLEQDFQITCDLAWLLIEETHRLDLAEQYLSSLREKLQNTTWINEKMYTDYLLLCKIPLMKNDGAQSKVIVKNLGKLISSLDSSLWKVLFEYFRLQLIPIKERKVSDYRNIIYVVKPHKQFHFVVMCSFINYCLDSCSHIPDDLWSDFEKLESDIPKLQIWKFLLELLVLIVQDINITDKLSEMKLFFDANKEKLDNPLEPIVLFESISLKLDLPVFGYSDVKNLLLFFQSVSYLPNCYDKRSNFSIKFLPKTAANTEKLIQSLQEKCSLTKLNTIHKFYHTLLELVKFYQACESIILKGTVSDISIGAPYCHLLSAWECHIRGDTESASNIYLKILEEPTQNPEMILISIIHLYALTLAQISECEKGSPDLASLTQKADILLNQLNSVLESSIFNRSTVWKCTKLLLTIMGKFEPFTQNPQASTNTSVLLNELQQYFEGNSLLGPNDSTEGNGTGTNTEAVTDTMTGKEIHVSNTPVKIKKSLLLHIWLNYISGSMLVNELDKKCILSSTCFKLAKQQYLPYLRYLVGIWNLMNNTIAMNSKEVALTRARLNQIVKSICETATVEQQQETEEQI</sequence>
<proteinExistence type="inferred from homology"/>
<evidence type="ECO:0000313" key="8">
    <source>
        <dbReference type="EMBL" id="QGN14217.1"/>
    </source>
</evidence>
<dbReference type="Pfam" id="PF10345">
    <property type="entry name" value="Cohesin_load"/>
    <property type="match status" value="1"/>
</dbReference>
<evidence type="ECO:0000256" key="1">
    <source>
        <dbReference type="ARBA" id="ARBA00004123"/>
    </source>
</evidence>
<evidence type="ECO:0000256" key="3">
    <source>
        <dbReference type="ARBA" id="ARBA00022618"/>
    </source>
</evidence>
<reference evidence="8 9" key="1">
    <citation type="submission" date="2016-03" db="EMBL/GenBank/DDBJ databases">
        <title>How can Kluyveromyces marxianus grow so fast - potential evolutionary course in Saccharomyces Complex revealed by comparative genomics.</title>
        <authorList>
            <person name="Mo W."/>
            <person name="Lu W."/>
            <person name="Yang X."/>
            <person name="Qi J."/>
            <person name="Lv H."/>
        </authorList>
    </citation>
    <scope>NUCLEOTIDE SEQUENCE [LARGE SCALE GENOMIC DNA]</scope>
    <source>
        <strain evidence="8 9">FIM1</strain>
    </source>
</reference>
<comment type="subcellular location">
    <subcellularLocation>
        <location evidence="1">Nucleus</location>
    </subcellularLocation>
</comment>
<keyword evidence="5" id="KW-0159">Chromosome partition</keyword>